<dbReference type="PANTHER" id="PTHR12143">
    <property type="entry name" value="PEPTIDE N-GLYCANASE PNGASE -RELATED"/>
    <property type="match status" value="1"/>
</dbReference>
<dbReference type="Pfam" id="PF17678">
    <property type="entry name" value="Glyco_hydro_92N"/>
    <property type="match status" value="1"/>
</dbReference>
<proteinExistence type="predicted"/>
<dbReference type="Gene3D" id="2.70.98.10">
    <property type="match status" value="1"/>
</dbReference>
<organism evidence="3 4">
    <name type="scientific">Ephemerocybe angulata</name>
    <dbReference type="NCBI Taxonomy" id="980116"/>
    <lineage>
        <taxon>Eukaryota</taxon>
        <taxon>Fungi</taxon>
        <taxon>Dikarya</taxon>
        <taxon>Basidiomycota</taxon>
        <taxon>Agaricomycotina</taxon>
        <taxon>Agaricomycetes</taxon>
        <taxon>Agaricomycetidae</taxon>
        <taxon>Agaricales</taxon>
        <taxon>Agaricineae</taxon>
        <taxon>Psathyrellaceae</taxon>
        <taxon>Ephemerocybe</taxon>
    </lineage>
</organism>
<dbReference type="GO" id="GO:0005829">
    <property type="term" value="C:cytosol"/>
    <property type="evidence" value="ECO:0007669"/>
    <property type="project" value="TreeGrafter"/>
</dbReference>
<dbReference type="GO" id="GO:0005634">
    <property type="term" value="C:nucleus"/>
    <property type="evidence" value="ECO:0007669"/>
    <property type="project" value="TreeGrafter"/>
</dbReference>
<protein>
    <recommendedName>
        <fullName evidence="2">Glycosyl hydrolase family 92 N-terminal domain-containing protein</fullName>
    </recommendedName>
</protein>
<feature type="region of interest" description="Disordered" evidence="1">
    <location>
        <begin position="1"/>
        <end position="21"/>
    </location>
</feature>
<dbReference type="OrthoDB" id="449263at2759"/>
<dbReference type="InterPro" id="IPR014718">
    <property type="entry name" value="GH-type_carb-bd"/>
</dbReference>
<dbReference type="AlphaFoldDB" id="A0A8H5CEL4"/>
<accession>A0A8H5CEL4</accession>
<evidence type="ECO:0000313" key="4">
    <source>
        <dbReference type="Proteomes" id="UP000541558"/>
    </source>
</evidence>
<dbReference type="GO" id="GO:0006516">
    <property type="term" value="P:glycoprotein catabolic process"/>
    <property type="evidence" value="ECO:0007669"/>
    <property type="project" value="TreeGrafter"/>
</dbReference>
<dbReference type="EMBL" id="JAACJK010000004">
    <property type="protein sequence ID" value="KAF5340310.1"/>
    <property type="molecule type" value="Genomic_DNA"/>
</dbReference>
<dbReference type="GO" id="GO:0000224">
    <property type="term" value="F:peptide-N4-(N-acetyl-beta-glucosaminyl)asparagine amidase activity"/>
    <property type="evidence" value="ECO:0007669"/>
    <property type="project" value="TreeGrafter"/>
</dbReference>
<dbReference type="Proteomes" id="UP000541558">
    <property type="component" value="Unassembled WGS sequence"/>
</dbReference>
<dbReference type="InterPro" id="IPR041371">
    <property type="entry name" value="GH92_N"/>
</dbReference>
<sequence>MARTLRRSKTKAPHGFNEPRSDALDSVNLYIGTTGTEPNKAGGMIPSVSPPFGMTRWVAQTLVSYVSATPYNASWVLEGAEEENSKIHGFMATRQPAIWMGESGSVAVVPGVGFECEDGTVDLSSVKAPFDERGLRVVGSKNAGELDYGRGEVVSPSYYNVVVEDGTGDEGKILCEMSATSRVGHLRFTFSPKSGAHGRPRPYILIEAARPSIITSTPSNVTYPEGHVCITPKDTSASTPHPIPSSKSVGQDAANQFKGYFCARFGFKATESLVYGTIQNGSVQLGGKEAIGPVLSAFVFLPEEVEGGVDVRVRTSFISVEQARANVEAEVRRLVSEGESSGFNNLDGGCDGPSKCIKKACNKENW</sequence>
<comment type="caution">
    <text evidence="3">The sequence shown here is derived from an EMBL/GenBank/DDBJ whole genome shotgun (WGS) entry which is preliminary data.</text>
</comment>
<dbReference type="InterPro" id="IPR050883">
    <property type="entry name" value="PNGase"/>
</dbReference>
<gene>
    <name evidence="3" type="ORF">D9611_007883</name>
</gene>
<evidence type="ECO:0000256" key="1">
    <source>
        <dbReference type="SAM" id="MobiDB-lite"/>
    </source>
</evidence>
<keyword evidence="4" id="KW-1185">Reference proteome</keyword>
<feature type="compositionally biased region" description="Basic residues" evidence="1">
    <location>
        <begin position="1"/>
        <end position="12"/>
    </location>
</feature>
<dbReference type="GO" id="GO:0030246">
    <property type="term" value="F:carbohydrate binding"/>
    <property type="evidence" value="ECO:0007669"/>
    <property type="project" value="InterPro"/>
</dbReference>
<evidence type="ECO:0000313" key="3">
    <source>
        <dbReference type="EMBL" id="KAF5340310.1"/>
    </source>
</evidence>
<feature type="domain" description="Glycosyl hydrolase family 92 N-terminal" evidence="2">
    <location>
        <begin position="27"/>
        <end position="314"/>
    </location>
</feature>
<dbReference type="PANTHER" id="PTHR12143:SF43">
    <property type="entry name" value="PUTATIVE-RELATED"/>
    <property type="match status" value="1"/>
</dbReference>
<name>A0A8H5CEL4_9AGAR</name>
<evidence type="ECO:0000259" key="2">
    <source>
        <dbReference type="Pfam" id="PF17678"/>
    </source>
</evidence>
<reference evidence="3 4" key="1">
    <citation type="journal article" date="2020" name="ISME J.">
        <title>Uncovering the hidden diversity of litter-decomposition mechanisms in mushroom-forming fungi.</title>
        <authorList>
            <person name="Floudas D."/>
            <person name="Bentzer J."/>
            <person name="Ahren D."/>
            <person name="Johansson T."/>
            <person name="Persson P."/>
            <person name="Tunlid A."/>
        </authorList>
    </citation>
    <scope>NUCLEOTIDE SEQUENCE [LARGE SCALE GENOMIC DNA]</scope>
    <source>
        <strain evidence="3 4">CBS 175.51</strain>
    </source>
</reference>